<dbReference type="PROSITE" id="PS51826">
    <property type="entry name" value="PSBD"/>
    <property type="match status" value="1"/>
</dbReference>
<gene>
    <name evidence="8" type="ORF">SPIRO4BDMA_50531</name>
</gene>
<dbReference type="EMBL" id="FWDO01000005">
    <property type="protein sequence ID" value="SLM19016.1"/>
    <property type="molecule type" value="Genomic_DNA"/>
</dbReference>
<evidence type="ECO:0000256" key="3">
    <source>
        <dbReference type="ARBA" id="ARBA00022823"/>
    </source>
</evidence>
<protein>
    <recommendedName>
        <fullName evidence="4">Dihydrolipoamide acetyltransferase component of pyruvate dehydrogenase complex</fullName>
        <ecNumber evidence="4">2.3.1.-</ecNumber>
    </recommendedName>
</protein>
<keyword evidence="3 4" id="KW-0450">Lipoyl</keyword>
<feature type="domain" description="Peripheral subunit-binding (PSBD)" evidence="7">
    <location>
        <begin position="168"/>
        <end position="205"/>
    </location>
</feature>
<dbReference type="Pfam" id="PF02817">
    <property type="entry name" value="E3_binding"/>
    <property type="match status" value="1"/>
</dbReference>
<evidence type="ECO:0000256" key="1">
    <source>
        <dbReference type="ARBA" id="ARBA00001938"/>
    </source>
</evidence>
<dbReference type="AlphaFoldDB" id="A0A3P3XRT1"/>
<dbReference type="GO" id="GO:0045254">
    <property type="term" value="C:pyruvate dehydrogenase complex"/>
    <property type="evidence" value="ECO:0007669"/>
    <property type="project" value="InterPro"/>
</dbReference>
<dbReference type="GO" id="GO:0016746">
    <property type="term" value="F:acyltransferase activity"/>
    <property type="evidence" value="ECO:0007669"/>
    <property type="project" value="UniProtKB-KW"/>
</dbReference>
<dbReference type="InterPro" id="IPR001078">
    <property type="entry name" value="2-oxoacid_DH_actylTfrase"/>
</dbReference>
<comment type="similarity">
    <text evidence="2 4">Belongs to the 2-oxoacid dehydrogenase family.</text>
</comment>
<dbReference type="InterPro" id="IPR004167">
    <property type="entry name" value="PSBD"/>
</dbReference>
<dbReference type="InterPro" id="IPR000089">
    <property type="entry name" value="Biotin_lipoyl"/>
</dbReference>
<dbReference type="Pfam" id="PF00364">
    <property type="entry name" value="Biotin_lipoyl"/>
    <property type="match status" value="1"/>
</dbReference>
<dbReference type="SUPFAM" id="SSF47005">
    <property type="entry name" value="Peripheral subunit-binding domain of 2-oxo acid dehydrogenase complex"/>
    <property type="match status" value="1"/>
</dbReference>
<evidence type="ECO:0000256" key="2">
    <source>
        <dbReference type="ARBA" id="ARBA00007317"/>
    </source>
</evidence>
<dbReference type="Gene3D" id="2.40.50.100">
    <property type="match status" value="1"/>
</dbReference>
<feature type="compositionally biased region" description="Polar residues" evidence="5">
    <location>
        <begin position="124"/>
        <end position="138"/>
    </location>
</feature>
<dbReference type="GO" id="GO:0006086">
    <property type="term" value="P:pyruvate decarboxylation to acetyl-CoA"/>
    <property type="evidence" value="ECO:0007669"/>
    <property type="project" value="InterPro"/>
</dbReference>
<evidence type="ECO:0000256" key="5">
    <source>
        <dbReference type="SAM" id="MobiDB-lite"/>
    </source>
</evidence>
<dbReference type="PANTHER" id="PTHR23151">
    <property type="entry name" value="DIHYDROLIPOAMIDE ACETYL/SUCCINYL-TRANSFERASE-RELATED"/>
    <property type="match status" value="1"/>
</dbReference>
<evidence type="ECO:0000259" key="7">
    <source>
        <dbReference type="PROSITE" id="PS51826"/>
    </source>
</evidence>
<dbReference type="InterPro" id="IPR011053">
    <property type="entry name" value="Single_hybrid_motif"/>
</dbReference>
<feature type="region of interest" description="Disordered" evidence="5">
    <location>
        <begin position="94"/>
        <end position="171"/>
    </location>
</feature>
<keyword evidence="4 8" id="KW-0808">Transferase</keyword>
<accession>A0A3P3XRT1</accession>
<dbReference type="SUPFAM" id="SSF52777">
    <property type="entry name" value="CoA-dependent acyltransferases"/>
    <property type="match status" value="1"/>
</dbReference>
<dbReference type="PROSITE" id="PS50968">
    <property type="entry name" value="BIOTINYL_LIPOYL"/>
    <property type="match status" value="1"/>
</dbReference>
<dbReference type="InterPro" id="IPR023213">
    <property type="entry name" value="CAT-like_dom_sf"/>
</dbReference>
<evidence type="ECO:0000256" key="4">
    <source>
        <dbReference type="RuleBase" id="RU003423"/>
    </source>
</evidence>
<dbReference type="SUPFAM" id="SSF51230">
    <property type="entry name" value="Single hybrid motif"/>
    <property type="match status" value="1"/>
</dbReference>
<dbReference type="CDD" id="cd06849">
    <property type="entry name" value="lipoyl_domain"/>
    <property type="match status" value="1"/>
</dbReference>
<comment type="cofactor">
    <cofactor evidence="1 4">
        <name>(R)-lipoate</name>
        <dbReference type="ChEBI" id="CHEBI:83088"/>
    </cofactor>
</comment>
<feature type="domain" description="Lipoyl-binding" evidence="6">
    <location>
        <begin position="2"/>
        <end position="77"/>
    </location>
</feature>
<sequence>MAEVLRMIALSPTMSEGRIAKWKMNEGTEFSSGDVLCEVETDKASMDYEAPTSASLLKIILQAGGTAKVGDPIAVIGQKGEDYASLLKERASEAGVAEKKAPGQQPSKEVSQKEKAVPGKTEQEPGSTPESAPQSDTENAPPRAPKASPASVGAAPRQTPQAPASVPPSSPLARKLALEKGIDIRLVPGSGPNGRVVERDILEFAERPKNTVVPEVAPQELRQGPTVIQPNMKRLVIARRLSESFFTAPHYFLKKKINAEALLELRATANAGRPAKLSFNAFLMKIVAEALVRHPEINVYWRVPAAASAADAAASPEPPTAMRPILEQRHSIDVGLAVALPDGLITPVVRDCNLKSASDIDAELAQLIEKARGGRLAPEEYEGAGFTVTNLGSFGIDEFTAIINPPGSAILAVGAIVKEPIVGDNDVIRVAQTLTLTLGCDHRSIDGAVGAVFLADLARMLENPGMALV</sequence>
<evidence type="ECO:0000259" key="6">
    <source>
        <dbReference type="PROSITE" id="PS50968"/>
    </source>
</evidence>
<dbReference type="Pfam" id="PF00198">
    <property type="entry name" value="2-oxoacid_dh"/>
    <property type="match status" value="1"/>
</dbReference>
<organism evidence="8">
    <name type="scientific">uncultured spirochete</name>
    <dbReference type="NCBI Taxonomy" id="156406"/>
    <lineage>
        <taxon>Bacteria</taxon>
        <taxon>Pseudomonadati</taxon>
        <taxon>Spirochaetota</taxon>
        <taxon>Spirochaetia</taxon>
        <taxon>Spirochaetales</taxon>
        <taxon>environmental samples</taxon>
    </lineage>
</organism>
<evidence type="ECO:0000313" key="8">
    <source>
        <dbReference type="EMBL" id="SLM19016.1"/>
    </source>
</evidence>
<keyword evidence="8" id="KW-0670">Pyruvate</keyword>
<dbReference type="InterPro" id="IPR045257">
    <property type="entry name" value="E2/Pdx1"/>
</dbReference>
<dbReference type="EC" id="2.3.1.-" evidence="4"/>
<reference evidence="8" key="1">
    <citation type="submission" date="2017-02" db="EMBL/GenBank/DDBJ databases">
        <authorList>
            <person name="Regsiter A."/>
            <person name="William W."/>
        </authorList>
    </citation>
    <scope>NUCLEOTIDE SEQUENCE</scope>
    <source>
        <strain evidence="8">BdmA 4</strain>
    </source>
</reference>
<name>A0A3P3XRT1_9SPIR</name>
<dbReference type="PANTHER" id="PTHR23151:SF90">
    <property type="entry name" value="DIHYDROLIPOYLLYSINE-RESIDUE ACETYLTRANSFERASE COMPONENT OF PYRUVATE DEHYDROGENASE COMPLEX, MITOCHONDRIAL-RELATED"/>
    <property type="match status" value="1"/>
</dbReference>
<feature type="compositionally biased region" description="Basic and acidic residues" evidence="5">
    <location>
        <begin position="110"/>
        <end position="123"/>
    </location>
</feature>
<dbReference type="Gene3D" id="4.10.320.10">
    <property type="entry name" value="E3-binding domain"/>
    <property type="match status" value="1"/>
</dbReference>
<proteinExistence type="inferred from homology"/>
<keyword evidence="4 8" id="KW-0012">Acyltransferase</keyword>
<dbReference type="InterPro" id="IPR036625">
    <property type="entry name" value="E3-bd_dom_sf"/>
</dbReference>
<dbReference type="Gene3D" id="3.30.559.10">
    <property type="entry name" value="Chloramphenicol acetyltransferase-like domain"/>
    <property type="match status" value="1"/>
</dbReference>